<dbReference type="Proteomes" id="UP000501338">
    <property type="component" value="Chromosome"/>
</dbReference>
<sequence length="166" mass="19151">MDKNEIRVLTSYVKGMIVDNKEPEKKVIIALCDEFESLIKTNEDNSKLIEAFCADDVDWNKLINKKNMESSQLIELIMKLADELCNSKRKQMKLGVLYARNHLISAYRANFIECDEKQFAMFMNTLTHIASESIDIKLMMDSVLSCNDEAENWIKSKLVSKNETNT</sequence>
<keyword evidence="2" id="KW-1185">Reference proteome</keyword>
<organism evidence="1 2">
    <name type="scientific">Proteus terrae subsp. cibarius</name>
    <dbReference type="NCBI Taxonomy" id="626774"/>
    <lineage>
        <taxon>Bacteria</taxon>
        <taxon>Pseudomonadati</taxon>
        <taxon>Pseudomonadota</taxon>
        <taxon>Gammaproteobacteria</taxon>
        <taxon>Enterobacterales</taxon>
        <taxon>Morganellaceae</taxon>
        <taxon>Proteus</taxon>
    </lineage>
</organism>
<gene>
    <name evidence="1" type="ORF">GTH23_09850</name>
</gene>
<evidence type="ECO:0008006" key="3">
    <source>
        <dbReference type="Google" id="ProtNLM"/>
    </source>
</evidence>
<dbReference type="EMBL" id="CP047340">
    <property type="protein sequence ID" value="QIF90321.1"/>
    <property type="molecule type" value="Genomic_DNA"/>
</dbReference>
<evidence type="ECO:0000313" key="2">
    <source>
        <dbReference type="Proteomes" id="UP000501338"/>
    </source>
</evidence>
<proteinExistence type="predicted"/>
<reference evidence="1 2" key="1">
    <citation type="submission" date="2020-01" db="EMBL/GenBank/DDBJ databases">
        <title>The genomic epidemiology of tigecycline resistance gene tet(X) variants in a swine farm in China.</title>
        <authorList>
            <person name="Peng K."/>
            <person name="Li R."/>
        </authorList>
    </citation>
    <scope>NUCLEOTIDE SEQUENCE [LARGE SCALE GENOMIC DNA]</scope>
    <source>
        <strain evidence="1 2">ZF1</strain>
    </source>
</reference>
<evidence type="ECO:0000313" key="1">
    <source>
        <dbReference type="EMBL" id="QIF90321.1"/>
    </source>
</evidence>
<accession>A0ABX6JRK6</accession>
<name>A0ABX6JRK6_9GAMM</name>
<protein>
    <recommendedName>
        <fullName evidence="3">Phage protein</fullName>
    </recommendedName>
</protein>
<dbReference type="RefSeq" id="WP_156733225.1">
    <property type="nucleotide sequence ID" value="NZ_CP045008.1"/>
</dbReference>